<evidence type="ECO:0000313" key="3">
    <source>
        <dbReference type="Proteomes" id="UP000225108"/>
    </source>
</evidence>
<organism evidence="2 3">
    <name type="scientific">Williamsia marianensis</name>
    <dbReference type="NCBI Taxonomy" id="85044"/>
    <lineage>
        <taxon>Bacteria</taxon>
        <taxon>Bacillati</taxon>
        <taxon>Actinomycetota</taxon>
        <taxon>Actinomycetes</taxon>
        <taxon>Mycobacteriales</taxon>
        <taxon>Nocardiaceae</taxon>
        <taxon>Williamsia</taxon>
    </lineage>
</organism>
<dbReference type="InterPro" id="IPR032710">
    <property type="entry name" value="NTF2-like_dom_sf"/>
</dbReference>
<dbReference type="EMBL" id="PEBD01000008">
    <property type="protein sequence ID" value="PHV66516.1"/>
    <property type="molecule type" value="Genomic_DNA"/>
</dbReference>
<gene>
    <name evidence="2" type="ORF">CSW57_09340</name>
</gene>
<sequence>MTDTTPDVDLLIHALTERVTLLEDKLAIIELMTAYGPAVDSGSAEAVARLWTEDGVYDVDTGVMRGHAEITAMVRSQAHQAWIDGGCGHVLEPGHIIVDGDAAIATCKSQLIIRDGDHFTVLRVTATRWELQKIDGMWKVTYRTGRLLDGRPDARALLAEGVRAEHEG</sequence>
<protein>
    <recommendedName>
        <fullName evidence="1">SnoaL-like domain-containing protein</fullName>
    </recommendedName>
</protein>
<dbReference type="InterPro" id="IPR037401">
    <property type="entry name" value="SnoaL-like"/>
</dbReference>
<dbReference type="RefSeq" id="WP_099382554.1">
    <property type="nucleotide sequence ID" value="NZ_PEBD01000008.1"/>
</dbReference>
<evidence type="ECO:0000313" key="2">
    <source>
        <dbReference type="EMBL" id="PHV66516.1"/>
    </source>
</evidence>
<dbReference type="SUPFAM" id="SSF54427">
    <property type="entry name" value="NTF2-like"/>
    <property type="match status" value="1"/>
</dbReference>
<comment type="caution">
    <text evidence="2">The sequence shown here is derived from an EMBL/GenBank/DDBJ whole genome shotgun (WGS) entry which is preliminary data.</text>
</comment>
<dbReference type="Proteomes" id="UP000225108">
    <property type="component" value="Unassembled WGS sequence"/>
</dbReference>
<proteinExistence type="predicted"/>
<feature type="domain" description="SnoaL-like" evidence="1">
    <location>
        <begin position="22"/>
        <end position="144"/>
    </location>
</feature>
<reference evidence="2 3" key="1">
    <citation type="submission" date="2017-10" db="EMBL/GenBank/DDBJ databases">
        <title>The draft genome sequence of Williamsia sp. BULT 1.1 isolated from the semi-arid grassland soils from South Africa.</title>
        <authorList>
            <person name="Kabwe M.H."/>
            <person name="Govender N."/>
            <person name="Mutseka Lunga P."/>
            <person name="Vikram S."/>
            <person name="Makhalanyane T.P."/>
        </authorList>
    </citation>
    <scope>NUCLEOTIDE SEQUENCE [LARGE SCALE GENOMIC DNA]</scope>
    <source>
        <strain evidence="2 3">BULT 1.1</strain>
    </source>
</reference>
<name>A0A2G3PL83_WILMA</name>
<dbReference type="Gene3D" id="3.10.450.50">
    <property type="match status" value="1"/>
</dbReference>
<dbReference type="AlphaFoldDB" id="A0A2G3PL83"/>
<dbReference type="Pfam" id="PF13577">
    <property type="entry name" value="SnoaL_4"/>
    <property type="match status" value="1"/>
</dbReference>
<accession>A0A2G3PL83</accession>
<evidence type="ECO:0000259" key="1">
    <source>
        <dbReference type="Pfam" id="PF13577"/>
    </source>
</evidence>